<protein>
    <submittedName>
        <fullName evidence="5">ABC transporter ATPase</fullName>
    </submittedName>
</protein>
<dbReference type="GO" id="GO:0015807">
    <property type="term" value="P:L-amino acid transport"/>
    <property type="evidence" value="ECO:0007669"/>
    <property type="project" value="TreeGrafter"/>
</dbReference>
<dbReference type="GO" id="GO:0016887">
    <property type="term" value="F:ATP hydrolysis activity"/>
    <property type="evidence" value="ECO:0007669"/>
    <property type="project" value="InterPro"/>
</dbReference>
<dbReference type="InterPro" id="IPR003439">
    <property type="entry name" value="ABC_transporter-like_ATP-bd"/>
</dbReference>
<dbReference type="AlphaFoldDB" id="A0A1R3T4H0"/>
<dbReference type="GO" id="GO:0015658">
    <property type="term" value="F:branched-chain amino acid transmembrane transporter activity"/>
    <property type="evidence" value="ECO:0007669"/>
    <property type="project" value="TreeGrafter"/>
</dbReference>
<dbReference type="Gene3D" id="3.40.50.300">
    <property type="entry name" value="P-loop containing nucleotide triphosphate hydrolases"/>
    <property type="match status" value="1"/>
</dbReference>
<dbReference type="GO" id="GO:0005524">
    <property type="term" value="F:ATP binding"/>
    <property type="evidence" value="ECO:0007669"/>
    <property type="project" value="InterPro"/>
</dbReference>
<evidence type="ECO:0000313" key="6">
    <source>
        <dbReference type="Proteomes" id="UP000187464"/>
    </source>
</evidence>
<evidence type="ECO:0000259" key="4">
    <source>
        <dbReference type="PROSITE" id="PS50893"/>
    </source>
</evidence>
<dbReference type="RefSeq" id="WP_076928289.1">
    <property type="nucleotide sequence ID" value="NZ_LT605205.1"/>
</dbReference>
<keyword evidence="6" id="KW-1185">Reference proteome</keyword>
<comment type="similarity">
    <text evidence="1">Belongs to the ABC transporter superfamily.</text>
</comment>
<dbReference type="InterPro" id="IPR027417">
    <property type="entry name" value="P-loop_NTPase"/>
</dbReference>
<dbReference type="PROSITE" id="PS50893">
    <property type="entry name" value="ABC_TRANSPORTER_2"/>
    <property type="match status" value="1"/>
</dbReference>
<gene>
    <name evidence="5" type="ORF">PSM36_0059</name>
</gene>
<evidence type="ECO:0000256" key="2">
    <source>
        <dbReference type="ARBA" id="ARBA00022448"/>
    </source>
</evidence>
<dbReference type="Proteomes" id="UP000187464">
    <property type="component" value="Chromosome I"/>
</dbReference>
<feature type="domain" description="ABC transporter" evidence="4">
    <location>
        <begin position="5"/>
        <end position="215"/>
    </location>
</feature>
<sequence length="217" mass="25157">MKHALEISSVRLLFGERLILSDVYLKIETGNIMGLLGQNGCGKSCLMRGIYGTLACEKSVSIDDIYFLDVYKHPQLVRYLPQHNFIPKWLSLKHIFRDFRVDFTGFAELFPEFRGREKAKTGELSGGMHRLVELYIILKSDSQFILLDEPFTHISPVHNDIIENTILSEAENKGFLITDHMYRRIRKVSDPVYLLSNGKTHLVKEEEDLRVLRYVPR</sequence>
<dbReference type="PANTHER" id="PTHR43820">
    <property type="entry name" value="HIGH-AFFINITY BRANCHED-CHAIN AMINO ACID TRANSPORT ATP-BINDING PROTEIN LIVF"/>
    <property type="match status" value="1"/>
</dbReference>
<dbReference type="EMBL" id="LT605205">
    <property type="protein sequence ID" value="SCD18895.1"/>
    <property type="molecule type" value="Genomic_DNA"/>
</dbReference>
<evidence type="ECO:0000256" key="1">
    <source>
        <dbReference type="ARBA" id="ARBA00005417"/>
    </source>
</evidence>
<dbReference type="KEGG" id="psac:PSM36_0059"/>
<dbReference type="PANTHER" id="PTHR43820:SF4">
    <property type="entry name" value="HIGH-AFFINITY BRANCHED-CHAIN AMINO ACID TRANSPORT ATP-BINDING PROTEIN LIVF"/>
    <property type="match status" value="1"/>
</dbReference>
<reference evidence="5 6" key="1">
    <citation type="submission" date="2016-08" db="EMBL/GenBank/DDBJ databases">
        <authorList>
            <person name="Seilhamer J.J."/>
        </authorList>
    </citation>
    <scope>NUCLEOTIDE SEQUENCE [LARGE SCALE GENOMIC DNA]</scope>
    <source>
        <strain evidence="5">M3/6</strain>
    </source>
</reference>
<dbReference type="SUPFAM" id="SSF52540">
    <property type="entry name" value="P-loop containing nucleoside triphosphate hydrolases"/>
    <property type="match status" value="1"/>
</dbReference>
<dbReference type="Pfam" id="PF00005">
    <property type="entry name" value="ABC_tran"/>
    <property type="match status" value="1"/>
</dbReference>
<dbReference type="STRING" id="1642647.PSM36_0059"/>
<proteinExistence type="inferred from homology"/>
<organism evidence="5 6">
    <name type="scientific">Proteiniphilum saccharofermentans</name>
    <dbReference type="NCBI Taxonomy" id="1642647"/>
    <lineage>
        <taxon>Bacteria</taxon>
        <taxon>Pseudomonadati</taxon>
        <taxon>Bacteroidota</taxon>
        <taxon>Bacteroidia</taxon>
        <taxon>Bacteroidales</taxon>
        <taxon>Dysgonomonadaceae</taxon>
        <taxon>Proteiniphilum</taxon>
    </lineage>
</organism>
<accession>A0A1R3T4H0</accession>
<keyword evidence="2" id="KW-0813">Transport</keyword>
<keyword evidence="3" id="KW-0029">Amino-acid transport</keyword>
<dbReference type="InterPro" id="IPR052156">
    <property type="entry name" value="BCAA_Transport_ATP-bd_LivF"/>
</dbReference>
<name>A0A1R3T4H0_9BACT</name>
<evidence type="ECO:0000313" key="5">
    <source>
        <dbReference type="EMBL" id="SCD18895.1"/>
    </source>
</evidence>
<evidence type="ECO:0000256" key="3">
    <source>
        <dbReference type="ARBA" id="ARBA00022970"/>
    </source>
</evidence>